<dbReference type="RefSeq" id="XP_037225651.1">
    <property type="nucleotide sequence ID" value="XM_037357741.1"/>
</dbReference>
<dbReference type="EMBL" id="JACAZF010000001">
    <property type="protein sequence ID" value="KAF7315628.1"/>
    <property type="molecule type" value="Genomic_DNA"/>
</dbReference>
<evidence type="ECO:0000256" key="1">
    <source>
        <dbReference type="SAM" id="MobiDB-lite"/>
    </source>
</evidence>
<dbReference type="GeneID" id="59340257"/>
<comment type="caution">
    <text evidence="2">The sequence shown here is derived from an EMBL/GenBank/DDBJ whole genome shotgun (WGS) entry which is preliminary data.</text>
</comment>
<organism evidence="2 3">
    <name type="scientific">Mycena indigotica</name>
    <dbReference type="NCBI Taxonomy" id="2126181"/>
    <lineage>
        <taxon>Eukaryota</taxon>
        <taxon>Fungi</taxon>
        <taxon>Dikarya</taxon>
        <taxon>Basidiomycota</taxon>
        <taxon>Agaricomycotina</taxon>
        <taxon>Agaricomycetes</taxon>
        <taxon>Agaricomycetidae</taxon>
        <taxon>Agaricales</taxon>
        <taxon>Marasmiineae</taxon>
        <taxon>Mycenaceae</taxon>
        <taxon>Mycena</taxon>
    </lineage>
</organism>
<gene>
    <name evidence="2" type="ORF">MIND_00078200</name>
</gene>
<feature type="compositionally biased region" description="Acidic residues" evidence="1">
    <location>
        <begin position="64"/>
        <end position="89"/>
    </location>
</feature>
<evidence type="ECO:0000313" key="2">
    <source>
        <dbReference type="EMBL" id="KAF7315628.1"/>
    </source>
</evidence>
<name>A0A8H6TBS4_9AGAR</name>
<evidence type="ECO:0000313" key="3">
    <source>
        <dbReference type="Proteomes" id="UP000636479"/>
    </source>
</evidence>
<feature type="region of interest" description="Disordered" evidence="1">
    <location>
        <begin position="330"/>
        <end position="351"/>
    </location>
</feature>
<feature type="compositionally biased region" description="Basic and acidic residues" evidence="1">
    <location>
        <begin position="51"/>
        <end position="63"/>
    </location>
</feature>
<proteinExistence type="predicted"/>
<protein>
    <submittedName>
        <fullName evidence="2">Uncharacterized protein</fullName>
    </submittedName>
</protein>
<accession>A0A8H6TBS4</accession>
<dbReference type="Proteomes" id="UP000636479">
    <property type="component" value="Unassembled WGS sequence"/>
</dbReference>
<dbReference type="OrthoDB" id="3071727at2759"/>
<keyword evidence="3" id="KW-1185">Reference proteome</keyword>
<reference evidence="2" key="1">
    <citation type="submission" date="2020-05" db="EMBL/GenBank/DDBJ databases">
        <title>Mycena genomes resolve the evolution of fungal bioluminescence.</title>
        <authorList>
            <person name="Tsai I.J."/>
        </authorList>
    </citation>
    <scope>NUCLEOTIDE SEQUENCE</scope>
    <source>
        <strain evidence="2">171206Taipei</strain>
    </source>
</reference>
<feature type="region of interest" description="Disordered" evidence="1">
    <location>
        <begin position="44"/>
        <end position="101"/>
    </location>
</feature>
<sequence>MTAFSRRPLLLHVQSGQVELFPSDSIRYTEQELENIAKVAQPWNRHASSKTTEEQQVSDHSESETEPTSESETETTSEPETDSEAELSETEINWQWSDSDSELEDETPLAARVFSVALTSFFSPKYSESMIRQFKLRRQTRWLLLQIAGSEPTRLPHSHVTSMKEGMQPIEIHSPELKTEQQSATVQRLSEAVAESYNREQQLEVELASMRARTREDALKIVQLTVENQIRQDLGTYGPLEGVWVRGVPVKRGDDVIHELHALVACSDIYTAVRVHTFLPFHDPETYPANRIRYTDQPWPEALGDRGSSSSQASFRMGWARIIEEHTREEAEAAYRDKTRSVSREEAHGRWGKESLEEIRERIRRISADM</sequence>
<dbReference type="AlphaFoldDB" id="A0A8H6TBS4"/>